<dbReference type="Gene3D" id="2.60.120.260">
    <property type="entry name" value="Galactose-binding domain-like"/>
    <property type="match status" value="1"/>
</dbReference>
<proteinExistence type="predicted"/>
<organism evidence="1 2">
    <name type="scientific">Spirosoma telluris</name>
    <dbReference type="NCBI Taxonomy" id="2183553"/>
    <lineage>
        <taxon>Bacteria</taxon>
        <taxon>Pseudomonadati</taxon>
        <taxon>Bacteroidota</taxon>
        <taxon>Cytophagia</taxon>
        <taxon>Cytophagales</taxon>
        <taxon>Cytophagaceae</taxon>
        <taxon>Spirosoma</taxon>
    </lineage>
</organism>
<protein>
    <submittedName>
        <fullName evidence="1">Uncharacterized protein</fullName>
    </submittedName>
</protein>
<dbReference type="RefSeq" id="WP_111350373.1">
    <property type="nucleotide sequence ID" value="NZ_WPIM01000001.1"/>
</dbReference>
<sequence>MLFVMVAVGCTSNTVVTNTASTYTGTGSVTQGKATTTTANLFSSGIRTAGIGTITSTDGKAWTVPADVNFTDASFPFASDLYNSYVSGHSYVSTTAATAALASKNIVTIDADGDLYTAYIFGDNYFEMYVNGIAVGKDPVPYTDFNSCIVQFKAKKPFTVAVKCVDWEENLGMGTEVQGSTSYHIGDGGFVMAIKNASGTIISTTDNTWKAQTYYISPISDLGCLTESGTARLSSNCSTAGGASDSYGIHWALPTDWFKTTYDDANWGAATTFSNSTVGVDGKPSYTQFSDVFDNTTKDASFIWSANLLLDNLVLLRKKID</sequence>
<dbReference type="Proteomes" id="UP000249016">
    <property type="component" value="Unassembled WGS sequence"/>
</dbReference>
<comment type="caution">
    <text evidence="1">The sequence shown here is derived from an EMBL/GenBank/DDBJ whole genome shotgun (WGS) entry which is preliminary data.</text>
</comment>
<reference evidence="1 2" key="1">
    <citation type="submission" date="2018-06" db="EMBL/GenBank/DDBJ databases">
        <title>Spirosoma sp. HMF3257 Genome sequencing and assembly.</title>
        <authorList>
            <person name="Kang H."/>
            <person name="Cha I."/>
            <person name="Kim H."/>
            <person name="Kang J."/>
            <person name="Joh K."/>
        </authorList>
    </citation>
    <scope>NUCLEOTIDE SEQUENCE [LARGE SCALE GENOMIC DNA]</scope>
    <source>
        <strain evidence="1 2">HMF3257</strain>
    </source>
</reference>
<evidence type="ECO:0000313" key="2">
    <source>
        <dbReference type="Proteomes" id="UP000249016"/>
    </source>
</evidence>
<dbReference type="OrthoDB" id="9797506at2"/>
<gene>
    <name evidence="1" type="ORF">HMF3257_17825</name>
</gene>
<dbReference type="AlphaFoldDB" id="A0A327NX86"/>
<evidence type="ECO:0000313" key="1">
    <source>
        <dbReference type="EMBL" id="RAI78494.1"/>
    </source>
</evidence>
<dbReference type="EMBL" id="QLII01000001">
    <property type="protein sequence ID" value="RAI78494.1"/>
    <property type="molecule type" value="Genomic_DNA"/>
</dbReference>
<accession>A0A327NX86</accession>
<name>A0A327NX86_9BACT</name>
<keyword evidence="2" id="KW-1185">Reference proteome</keyword>